<feature type="compositionally biased region" description="Polar residues" evidence="1">
    <location>
        <begin position="33"/>
        <end position="69"/>
    </location>
</feature>
<feature type="non-terminal residue" evidence="2">
    <location>
        <position position="1"/>
    </location>
</feature>
<dbReference type="EMBL" id="CAUOFW020008946">
    <property type="protein sequence ID" value="CAK9184343.1"/>
    <property type="molecule type" value="Genomic_DNA"/>
</dbReference>
<organism evidence="2 3">
    <name type="scientific">Ilex paraguariensis</name>
    <name type="common">yerba mate</name>
    <dbReference type="NCBI Taxonomy" id="185542"/>
    <lineage>
        <taxon>Eukaryota</taxon>
        <taxon>Viridiplantae</taxon>
        <taxon>Streptophyta</taxon>
        <taxon>Embryophyta</taxon>
        <taxon>Tracheophyta</taxon>
        <taxon>Spermatophyta</taxon>
        <taxon>Magnoliopsida</taxon>
        <taxon>eudicotyledons</taxon>
        <taxon>Gunneridae</taxon>
        <taxon>Pentapetalae</taxon>
        <taxon>asterids</taxon>
        <taxon>campanulids</taxon>
        <taxon>Aquifoliales</taxon>
        <taxon>Aquifoliaceae</taxon>
        <taxon>Ilex</taxon>
    </lineage>
</organism>
<feature type="compositionally biased region" description="Low complexity" evidence="1">
    <location>
        <begin position="1"/>
        <end position="16"/>
    </location>
</feature>
<evidence type="ECO:0000313" key="3">
    <source>
        <dbReference type="Proteomes" id="UP001642360"/>
    </source>
</evidence>
<evidence type="ECO:0000313" key="2">
    <source>
        <dbReference type="EMBL" id="CAK9184343.1"/>
    </source>
</evidence>
<evidence type="ECO:0000256" key="1">
    <source>
        <dbReference type="SAM" id="MobiDB-lite"/>
    </source>
</evidence>
<sequence length="77" mass="8342">HNIADQPQAAAQPKQKTAQHRTGKTAQAAAQPRQYSPTELNRTAPSTSNHNQQATTSSHNQQATTPNSKNARKKGTR</sequence>
<gene>
    <name evidence="2" type="ORF">ILEXP_LOCUS54661</name>
</gene>
<feature type="region of interest" description="Disordered" evidence="1">
    <location>
        <begin position="1"/>
        <end position="77"/>
    </location>
</feature>
<comment type="caution">
    <text evidence="2">The sequence shown here is derived from an EMBL/GenBank/DDBJ whole genome shotgun (WGS) entry which is preliminary data.</text>
</comment>
<dbReference type="AlphaFoldDB" id="A0ABC8UTE6"/>
<accession>A0ABC8UTE6</accession>
<proteinExistence type="predicted"/>
<name>A0ABC8UTE6_9AQUA</name>
<reference evidence="2 3" key="1">
    <citation type="submission" date="2024-02" db="EMBL/GenBank/DDBJ databases">
        <authorList>
            <person name="Vignale AGUSTIN F."/>
            <person name="Sosa J E."/>
            <person name="Modenutti C."/>
        </authorList>
    </citation>
    <scope>NUCLEOTIDE SEQUENCE [LARGE SCALE GENOMIC DNA]</scope>
</reference>
<protein>
    <submittedName>
        <fullName evidence="2">Uncharacterized protein</fullName>
    </submittedName>
</protein>
<keyword evidence="3" id="KW-1185">Reference proteome</keyword>
<dbReference type="Proteomes" id="UP001642360">
    <property type="component" value="Unassembled WGS sequence"/>
</dbReference>